<evidence type="ECO:0000313" key="3">
    <source>
        <dbReference type="Proteomes" id="UP001254608"/>
    </source>
</evidence>
<comment type="caution">
    <text evidence="2">The sequence shown here is derived from an EMBL/GenBank/DDBJ whole genome shotgun (WGS) entry which is preliminary data.</text>
</comment>
<dbReference type="Gene3D" id="3.30.460.10">
    <property type="entry name" value="Beta Polymerase, domain 2"/>
    <property type="match status" value="1"/>
</dbReference>
<dbReference type="EMBL" id="JAVRIC010000023">
    <property type="protein sequence ID" value="MDT0498577.1"/>
    <property type="molecule type" value="Genomic_DNA"/>
</dbReference>
<organism evidence="2 3">
    <name type="scientific">Banduia mediterranea</name>
    <dbReference type="NCBI Taxonomy" id="3075609"/>
    <lineage>
        <taxon>Bacteria</taxon>
        <taxon>Pseudomonadati</taxon>
        <taxon>Pseudomonadota</taxon>
        <taxon>Gammaproteobacteria</taxon>
        <taxon>Nevskiales</taxon>
        <taxon>Algiphilaceae</taxon>
        <taxon>Banduia</taxon>
    </lineage>
</organism>
<dbReference type="SUPFAM" id="SSF81301">
    <property type="entry name" value="Nucleotidyltransferase"/>
    <property type="match status" value="1"/>
</dbReference>
<keyword evidence="1" id="KW-0051">Antiviral defense</keyword>
<reference evidence="2 3" key="1">
    <citation type="submission" date="2023-09" db="EMBL/GenBank/DDBJ databases">
        <authorList>
            <person name="Rey-Velasco X."/>
        </authorList>
    </citation>
    <scope>NUCLEOTIDE SEQUENCE [LARGE SCALE GENOMIC DNA]</scope>
    <source>
        <strain evidence="2 3">W345</strain>
    </source>
</reference>
<dbReference type="Proteomes" id="UP001254608">
    <property type="component" value="Unassembled WGS sequence"/>
</dbReference>
<proteinExistence type="predicted"/>
<dbReference type="SUPFAM" id="SSF81631">
    <property type="entry name" value="PAP/OAS1 substrate-binding domain"/>
    <property type="match status" value="1"/>
</dbReference>
<dbReference type="InterPro" id="IPR043519">
    <property type="entry name" value="NT_sf"/>
</dbReference>
<dbReference type="Gene3D" id="1.10.1410.20">
    <property type="entry name" value="2'-5'-oligoadenylate synthetase 1, domain 2"/>
    <property type="match status" value="1"/>
</dbReference>
<dbReference type="NCBIfam" id="NF041116">
    <property type="entry name" value="CBASS_cyclase_a"/>
    <property type="match status" value="1"/>
</dbReference>
<name>A0ABU2WL15_9GAMM</name>
<evidence type="ECO:0000313" key="2">
    <source>
        <dbReference type="EMBL" id="MDT0498577.1"/>
    </source>
</evidence>
<protein>
    <submittedName>
        <fullName evidence="2">CBASS oligonucleotide cyclase</fullName>
    </submittedName>
</protein>
<dbReference type="CDD" id="cd05400">
    <property type="entry name" value="NT_2-5OAS_ClassI-CCAase"/>
    <property type="match status" value="1"/>
</dbReference>
<dbReference type="Pfam" id="PF18144">
    <property type="entry name" value="SMODS"/>
    <property type="match status" value="1"/>
</dbReference>
<keyword evidence="3" id="KW-1185">Reference proteome</keyword>
<dbReference type="RefSeq" id="WP_311365987.1">
    <property type="nucleotide sequence ID" value="NZ_JAVRIC010000023.1"/>
</dbReference>
<dbReference type="InterPro" id="IPR053445">
    <property type="entry name" value="CBASS_cN_synthase"/>
</dbReference>
<accession>A0ABU2WL15</accession>
<gene>
    <name evidence="2" type="ORF">RM530_14595</name>
</gene>
<sequence length="317" mass="36508">MALSNAQLLWYDSNVLRLPQDKRTEYHAQVDRLISELRKHMADFDELTIKKVMKAGSFAKFTILRKTNEDPVDVDVMFYLTGDNVSHKTFKDLSDVIYAKLAKIYPTKKVEDFELQRRAATVQFVGSGLAVDIVPVLQDPKRPDYGWQFDIQDGSKNETCAPCQIQFVVDRKKQDAHFRTLVRLAKRWKNYTTPSGLKSFHIELIMAHLLEVDGSGGSIEKRFRDFLLYVAQSELKERVDFVENRKSPAFSFADPVVVIDPVNNSNNVTSRISETERKEICQTAQNSWEVACRASEDDDLDAWKEVFGPRFKVKEEE</sequence>
<dbReference type="InterPro" id="IPR006116">
    <property type="entry name" value="NT_2-5OAS_ClassI-CCAase"/>
</dbReference>
<evidence type="ECO:0000256" key="1">
    <source>
        <dbReference type="ARBA" id="ARBA00023118"/>
    </source>
</evidence>